<dbReference type="RefSeq" id="WP_120771585.1">
    <property type="nucleotide sequence ID" value="NZ_CP032627.1"/>
</dbReference>
<accession>A0A387BGR0</accession>
<dbReference type="AlphaFoldDB" id="A0A387BGR0"/>
<evidence type="ECO:0000313" key="4">
    <source>
        <dbReference type="EMBL" id="AYG00197.1"/>
    </source>
</evidence>
<evidence type="ECO:0000256" key="1">
    <source>
        <dbReference type="ARBA" id="ARBA00023157"/>
    </source>
</evidence>
<dbReference type="PANTHER" id="PTHR30041:SF7">
    <property type="entry name" value="GLOBAL TRANSCRIPTIONAL REGULATOR SPX"/>
    <property type="match status" value="1"/>
</dbReference>
<dbReference type="InterPro" id="IPR006504">
    <property type="entry name" value="Tscrpt_reg_Spx/MgsR"/>
</dbReference>
<dbReference type="InterPro" id="IPR036249">
    <property type="entry name" value="Thioredoxin-like_sf"/>
</dbReference>
<dbReference type="EMBL" id="CP032627">
    <property type="protein sequence ID" value="AYG00197.1"/>
    <property type="molecule type" value="Genomic_DNA"/>
</dbReference>
<reference evidence="4 5" key="1">
    <citation type="submission" date="2018-09" db="EMBL/GenBank/DDBJ databases">
        <title>Genome sequencing of strain 1JSPR-7.</title>
        <authorList>
            <person name="Heo J."/>
            <person name="Kim S.-J."/>
            <person name="Kwon S.-W."/>
        </authorList>
    </citation>
    <scope>NUCLEOTIDE SEQUENCE [LARGE SCALE GENOMIC DNA]</scope>
    <source>
        <strain evidence="4 5">1JSPR-7</strain>
    </source>
</reference>
<dbReference type="KEGG" id="lact:D7I46_03295"/>
<dbReference type="OrthoDB" id="2242700at2"/>
<protein>
    <submittedName>
        <fullName evidence="4">Spx/MgsR family RNA polymerase-binding regulatory protein</fullName>
    </submittedName>
</protein>
<dbReference type="PANTHER" id="PTHR30041">
    <property type="entry name" value="ARSENATE REDUCTASE"/>
    <property type="match status" value="1"/>
</dbReference>
<dbReference type="NCBIfam" id="NF002459">
    <property type="entry name" value="PRK01655.1"/>
    <property type="match status" value="1"/>
</dbReference>
<evidence type="ECO:0000313" key="5">
    <source>
        <dbReference type="Proteomes" id="UP000269374"/>
    </source>
</evidence>
<dbReference type="SUPFAM" id="SSF52833">
    <property type="entry name" value="Thioredoxin-like"/>
    <property type="match status" value="1"/>
</dbReference>
<gene>
    <name evidence="4" type="ORF">D7I46_03295</name>
</gene>
<keyword evidence="2" id="KW-0676">Redox-active center</keyword>
<evidence type="ECO:0000256" key="3">
    <source>
        <dbReference type="PROSITE-ProRule" id="PRU01282"/>
    </source>
</evidence>
<dbReference type="PROSITE" id="PS51353">
    <property type="entry name" value="ARSC"/>
    <property type="match status" value="1"/>
</dbReference>
<sequence>MIKLFYFPGCSSSQKAKQWLIKNELNFEEVNLIEDELEKSDILRILSLTELGAEEILSKRSHIYKALDLDFDTLSLSELVKLISKNRGLLRRPLLVDEYRLQVGYNEDDIRQFLPRSVRKIEIARAIDNVRMWDEERAACN</sequence>
<keyword evidence="5" id="KW-1185">Reference proteome</keyword>
<dbReference type="Pfam" id="PF03960">
    <property type="entry name" value="ArsC"/>
    <property type="match status" value="1"/>
</dbReference>
<name>A0A387BGR0_9LACT</name>
<evidence type="ECO:0000256" key="2">
    <source>
        <dbReference type="ARBA" id="ARBA00023284"/>
    </source>
</evidence>
<dbReference type="InterPro" id="IPR006660">
    <property type="entry name" value="Arsenate_reductase-like"/>
</dbReference>
<dbReference type="CDD" id="cd03032">
    <property type="entry name" value="ArsC_Spx"/>
    <property type="match status" value="1"/>
</dbReference>
<keyword evidence="1" id="KW-1015">Disulfide bond</keyword>
<dbReference type="Gene3D" id="3.40.30.10">
    <property type="entry name" value="Glutaredoxin"/>
    <property type="match status" value="1"/>
</dbReference>
<dbReference type="Proteomes" id="UP000269374">
    <property type="component" value="Chromosome"/>
</dbReference>
<comment type="similarity">
    <text evidence="3">Belongs to the ArsC family.</text>
</comment>
<proteinExistence type="inferred from homology"/>
<dbReference type="NCBIfam" id="TIGR01617">
    <property type="entry name" value="arsC_related"/>
    <property type="match status" value="1"/>
</dbReference>
<organism evidence="4 5">
    <name type="scientific">Lactococcus allomyrinae</name>
    <dbReference type="NCBI Taxonomy" id="2419773"/>
    <lineage>
        <taxon>Bacteria</taxon>
        <taxon>Bacillati</taxon>
        <taxon>Bacillota</taxon>
        <taxon>Bacilli</taxon>
        <taxon>Lactobacillales</taxon>
        <taxon>Streptococcaceae</taxon>
        <taxon>Lactococcus</taxon>
    </lineage>
</organism>